<sequence length="328" mass="35470">MHSQTLERWTHDHTFGQDVPRRGERPTLVVALVTVVTMVVEIAAGWSFGSMALLADGMHMGSHAVALGLSVFTYSYARRHAGDRRFTFGTGKVNALGAYTSAIVLAGFALVMAWESATRFLAPVPIAFDWALLVAVIGLAVNGVSALLLTTRGEDHDHGAGHHHHADGPHEHGHEHHHDRRDQNLRSAYLHVLADALTSVFAIVALLAGKYFGAVWLDPLMGLLGAVLVARWAWFLLKDTSGVLLDRRADERLRDAVRAAIEGVGDNRIADLHVWAIGPGLHAAALCIVTHDPRDPEHYRSLLPSGLGIVHSTIEVHACRHDPAAAAA</sequence>
<keyword evidence="5" id="KW-0406">Ion transport</keyword>
<evidence type="ECO:0000313" key="11">
    <source>
        <dbReference type="Proteomes" id="UP000192917"/>
    </source>
</evidence>
<keyword evidence="11" id="KW-1185">Reference proteome</keyword>
<reference evidence="10 11" key="1">
    <citation type="submission" date="2017-04" db="EMBL/GenBank/DDBJ databases">
        <authorList>
            <person name="Afonso C.L."/>
            <person name="Miller P.J."/>
            <person name="Scott M.A."/>
            <person name="Spackman E."/>
            <person name="Goraichik I."/>
            <person name="Dimitrov K.M."/>
            <person name="Suarez D.L."/>
            <person name="Swayne D.E."/>
        </authorList>
    </citation>
    <scope>NUCLEOTIDE SEQUENCE [LARGE SCALE GENOMIC DNA]</scope>
    <source>
        <strain evidence="10 11">USBA 355</strain>
    </source>
</reference>
<feature type="transmembrane region" description="Helical" evidence="8">
    <location>
        <begin position="60"/>
        <end position="76"/>
    </location>
</feature>
<dbReference type="GO" id="GO:0005385">
    <property type="term" value="F:zinc ion transmembrane transporter activity"/>
    <property type="evidence" value="ECO:0007669"/>
    <property type="project" value="InterPro"/>
</dbReference>
<protein>
    <submittedName>
        <fullName evidence="10">Cation diffusion facilitator family transporter</fullName>
    </submittedName>
</protein>
<dbReference type="STRING" id="560819.SAMN05428998_10981"/>
<comment type="subcellular location">
    <subcellularLocation>
        <location evidence="1">Membrane</location>
        <topology evidence="1">Multi-pass membrane protein</topology>
    </subcellularLocation>
</comment>
<proteinExistence type="predicted"/>
<dbReference type="InterPro" id="IPR002524">
    <property type="entry name" value="Cation_efflux"/>
</dbReference>
<evidence type="ECO:0000256" key="3">
    <source>
        <dbReference type="ARBA" id="ARBA00022692"/>
    </source>
</evidence>
<dbReference type="EMBL" id="FWZX01000009">
    <property type="protein sequence ID" value="SMF27346.1"/>
    <property type="molecule type" value="Genomic_DNA"/>
</dbReference>
<feature type="domain" description="Cation efflux protein transmembrane" evidence="9">
    <location>
        <begin position="28"/>
        <end position="245"/>
    </location>
</feature>
<keyword evidence="6 8" id="KW-0472">Membrane</keyword>
<organism evidence="10 11">
    <name type="scientific">Tistlia consotensis USBA 355</name>
    <dbReference type="NCBI Taxonomy" id="560819"/>
    <lineage>
        <taxon>Bacteria</taxon>
        <taxon>Pseudomonadati</taxon>
        <taxon>Pseudomonadota</taxon>
        <taxon>Alphaproteobacteria</taxon>
        <taxon>Rhodospirillales</taxon>
        <taxon>Rhodovibrionaceae</taxon>
        <taxon>Tistlia</taxon>
    </lineage>
</organism>
<dbReference type="GO" id="GO:0006882">
    <property type="term" value="P:intracellular zinc ion homeostasis"/>
    <property type="evidence" value="ECO:0007669"/>
    <property type="project" value="InterPro"/>
</dbReference>
<dbReference type="SUPFAM" id="SSF161111">
    <property type="entry name" value="Cation efflux protein transmembrane domain-like"/>
    <property type="match status" value="1"/>
</dbReference>
<evidence type="ECO:0000259" key="9">
    <source>
        <dbReference type="Pfam" id="PF01545"/>
    </source>
</evidence>
<dbReference type="GO" id="GO:0016020">
    <property type="term" value="C:membrane"/>
    <property type="evidence" value="ECO:0007669"/>
    <property type="project" value="UniProtKB-SubCell"/>
</dbReference>
<dbReference type="Gene3D" id="1.20.1510.10">
    <property type="entry name" value="Cation efflux protein transmembrane domain"/>
    <property type="match status" value="1"/>
</dbReference>
<evidence type="ECO:0000256" key="7">
    <source>
        <dbReference type="SAM" id="MobiDB-lite"/>
    </source>
</evidence>
<evidence type="ECO:0000256" key="1">
    <source>
        <dbReference type="ARBA" id="ARBA00004141"/>
    </source>
</evidence>
<evidence type="ECO:0000256" key="4">
    <source>
        <dbReference type="ARBA" id="ARBA00022989"/>
    </source>
</evidence>
<dbReference type="PANTHER" id="PTHR45755">
    <property type="match status" value="1"/>
</dbReference>
<keyword evidence="2" id="KW-0813">Transport</keyword>
<feature type="transmembrane region" description="Helical" evidence="8">
    <location>
        <begin position="28"/>
        <end position="48"/>
    </location>
</feature>
<feature type="transmembrane region" description="Helical" evidence="8">
    <location>
        <begin position="220"/>
        <end position="237"/>
    </location>
</feature>
<dbReference type="AlphaFoldDB" id="A0A1Y6BU32"/>
<evidence type="ECO:0000256" key="2">
    <source>
        <dbReference type="ARBA" id="ARBA00022448"/>
    </source>
</evidence>
<dbReference type="NCBIfam" id="NF033827">
    <property type="entry name" value="CDF_efflux_DmeF"/>
    <property type="match status" value="1"/>
</dbReference>
<name>A0A1Y6BU32_9PROT</name>
<dbReference type="RefSeq" id="WP_085123144.1">
    <property type="nucleotide sequence ID" value="NZ_FWZX01000009.1"/>
</dbReference>
<gene>
    <name evidence="10" type="ORF">SAMN05428998_10981</name>
</gene>
<feature type="transmembrane region" description="Helical" evidence="8">
    <location>
        <begin position="96"/>
        <end position="114"/>
    </location>
</feature>
<evidence type="ECO:0000256" key="6">
    <source>
        <dbReference type="ARBA" id="ARBA00023136"/>
    </source>
</evidence>
<evidence type="ECO:0000256" key="5">
    <source>
        <dbReference type="ARBA" id="ARBA00023065"/>
    </source>
</evidence>
<dbReference type="InterPro" id="IPR058533">
    <property type="entry name" value="Cation_efflux_TM"/>
</dbReference>
<feature type="transmembrane region" description="Helical" evidence="8">
    <location>
        <begin position="126"/>
        <end position="149"/>
    </location>
</feature>
<dbReference type="InterPro" id="IPR045316">
    <property type="entry name" value="Msc2-like"/>
</dbReference>
<dbReference type="Pfam" id="PF01545">
    <property type="entry name" value="Cation_efflux"/>
    <property type="match status" value="1"/>
</dbReference>
<dbReference type="NCBIfam" id="TIGR01297">
    <property type="entry name" value="CDF"/>
    <property type="match status" value="1"/>
</dbReference>
<keyword evidence="4 8" id="KW-1133">Transmembrane helix</keyword>
<dbReference type="PANTHER" id="PTHR45755:SF4">
    <property type="entry name" value="ZINC TRANSPORTER 7"/>
    <property type="match status" value="1"/>
</dbReference>
<feature type="region of interest" description="Disordered" evidence="7">
    <location>
        <begin position="156"/>
        <end position="180"/>
    </location>
</feature>
<evidence type="ECO:0000313" key="10">
    <source>
        <dbReference type="EMBL" id="SMF27346.1"/>
    </source>
</evidence>
<dbReference type="Proteomes" id="UP000192917">
    <property type="component" value="Unassembled WGS sequence"/>
</dbReference>
<keyword evidence="3 8" id="KW-0812">Transmembrane</keyword>
<accession>A0A1Y6BU32</accession>
<feature type="transmembrane region" description="Helical" evidence="8">
    <location>
        <begin position="188"/>
        <end position="208"/>
    </location>
</feature>
<dbReference type="InterPro" id="IPR027469">
    <property type="entry name" value="Cation_efflux_TMD_sf"/>
</dbReference>
<evidence type="ECO:0000256" key="8">
    <source>
        <dbReference type="SAM" id="Phobius"/>
    </source>
</evidence>